<dbReference type="GO" id="GO:0000175">
    <property type="term" value="F:3'-5'-RNA exonuclease activity"/>
    <property type="evidence" value="ECO:0007669"/>
    <property type="project" value="TreeGrafter"/>
</dbReference>
<keyword evidence="3" id="KW-0808">Transferase</keyword>
<dbReference type="InterPro" id="IPR027408">
    <property type="entry name" value="PNPase/RNase_PH_dom_sf"/>
</dbReference>
<dbReference type="PANTHER" id="PTHR11252">
    <property type="entry name" value="POLYRIBONUCLEOTIDE NUCLEOTIDYLTRANSFERASE"/>
    <property type="match status" value="1"/>
</dbReference>
<dbReference type="PANTHER" id="PTHR11252:SF0">
    <property type="entry name" value="POLYRIBONUCLEOTIDE NUCLEOTIDYLTRANSFERASE 1, MITOCHONDRIAL"/>
    <property type="match status" value="1"/>
</dbReference>
<sequence length="158" mass="16491">IVTAMATDGQNLMDPLAIIAASAALHVSDIPWNGPIAATTIGFVDGEFVVNPTAAQMEHSSLSLVAAGTEDNILMVEAGAHEMPEDLVLEALKLAHENNQIVIKAIHELRAALGKPKAPASIFLPSPEVETEVATLAVDKIAATLEQGLSKVELNNAL</sequence>
<feature type="non-terminal residue" evidence="3">
    <location>
        <position position="158"/>
    </location>
</feature>
<dbReference type="InterPro" id="IPR012162">
    <property type="entry name" value="PNPase"/>
</dbReference>
<dbReference type="Gene3D" id="3.30.230.70">
    <property type="entry name" value="GHMP Kinase, N-terminal domain"/>
    <property type="match status" value="1"/>
</dbReference>
<organism evidence="3 4">
    <name type="scientific">Candidatus Thermofonsia Clade 3 bacterium</name>
    <dbReference type="NCBI Taxonomy" id="2364212"/>
    <lineage>
        <taxon>Bacteria</taxon>
        <taxon>Bacillati</taxon>
        <taxon>Chloroflexota</taxon>
        <taxon>Candidatus Thermofontia</taxon>
        <taxon>Candidatus Thermofonsia Clade 3</taxon>
    </lineage>
</organism>
<evidence type="ECO:0000259" key="2">
    <source>
        <dbReference type="Pfam" id="PF03725"/>
    </source>
</evidence>
<dbReference type="EMBL" id="PGTN01000752">
    <property type="protein sequence ID" value="PJF45789.1"/>
    <property type="molecule type" value="Genomic_DNA"/>
</dbReference>
<dbReference type="AlphaFoldDB" id="A0A2M8Q7K9"/>
<accession>A0A2M8Q7K9</accession>
<name>A0A2M8Q7K9_9CHLR</name>
<proteinExistence type="predicted"/>
<evidence type="ECO:0000256" key="1">
    <source>
        <dbReference type="ARBA" id="ARBA00022695"/>
    </source>
</evidence>
<dbReference type="InterPro" id="IPR036345">
    <property type="entry name" value="ExoRNase_PH_dom2_sf"/>
</dbReference>
<evidence type="ECO:0000313" key="3">
    <source>
        <dbReference type="EMBL" id="PJF45789.1"/>
    </source>
</evidence>
<reference evidence="3 4" key="1">
    <citation type="submission" date="2017-11" db="EMBL/GenBank/DDBJ databases">
        <title>Evolution of Phototrophy in the Chloroflexi Phylum Driven by Horizontal Gene Transfer.</title>
        <authorList>
            <person name="Ward L.M."/>
            <person name="Hemp J."/>
            <person name="Shih P.M."/>
            <person name="Mcglynn S.E."/>
            <person name="Fischer W."/>
        </authorList>
    </citation>
    <scope>NUCLEOTIDE SEQUENCE [LARGE SCALE GENOMIC DNA]</scope>
    <source>
        <strain evidence="3">JP3_7</strain>
    </source>
</reference>
<dbReference type="GO" id="GO:0005829">
    <property type="term" value="C:cytosol"/>
    <property type="evidence" value="ECO:0007669"/>
    <property type="project" value="TreeGrafter"/>
</dbReference>
<dbReference type="Pfam" id="PF03725">
    <property type="entry name" value="RNase_PH_C"/>
    <property type="match status" value="1"/>
</dbReference>
<dbReference type="SUPFAM" id="SSF55666">
    <property type="entry name" value="Ribonuclease PH domain 2-like"/>
    <property type="match status" value="1"/>
</dbReference>
<feature type="domain" description="Exoribonuclease phosphorolytic" evidence="2">
    <location>
        <begin position="34"/>
        <end position="97"/>
    </location>
</feature>
<protein>
    <submittedName>
        <fullName evidence="3">Polyribonucleotide nucleotidyltransferase</fullName>
    </submittedName>
</protein>
<comment type="caution">
    <text evidence="3">The sequence shown here is derived from an EMBL/GenBank/DDBJ whole genome shotgun (WGS) entry which is preliminary data.</text>
</comment>
<dbReference type="InterPro" id="IPR015847">
    <property type="entry name" value="ExoRNase_PH_dom2"/>
</dbReference>
<keyword evidence="1" id="KW-0548">Nucleotidyltransferase</keyword>
<dbReference type="GO" id="GO:0003723">
    <property type="term" value="F:RNA binding"/>
    <property type="evidence" value="ECO:0007669"/>
    <property type="project" value="InterPro"/>
</dbReference>
<dbReference type="GO" id="GO:0006402">
    <property type="term" value="P:mRNA catabolic process"/>
    <property type="evidence" value="ECO:0007669"/>
    <property type="project" value="InterPro"/>
</dbReference>
<feature type="non-terminal residue" evidence="3">
    <location>
        <position position="1"/>
    </location>
</feature>
<dbReference type="Proteomes" id="UP000230790">
    <property type="component" value="Unassembled WGS sequence"/>
</dbReference>
<gene>
    <name evidence="3" type="ORF">CUN48_17105</name>
</gene>
<dbReference type="GO" id="GO:0004654">
    <property type="term" value="F:polyribonucleotide nucleotidyltransferase activity"/>
    <property type="evidence" value="ECO:0007669"/>
    <property type="project" value="InterPro"/>
</dbReference>
<evidence type="ECO:0000313" key="4">
    <source>
        <dbReference type="Proteomes" id="UP000230790"/>
    </source>
</evidence>